<reference evidence="2" key="1">
    <citation type="journal article" date="2019" name="Genome Announc.">
        <title>Draft Genome Sequence of Pseudoalteromonas piscicida Strain 36Y ROTHPW, an Hypersaline Seawater Isolate from the South Coast of Sonora, Mexico.</title>
        <authorList>
            <person name="Sanchez-Diaz R."/>
            <person name="Molina-Garza Z.J."/>
            <person name="Cruz-Suarez L.E."/>
            <person name="Selvin J."/>
            <person name="Kiran G.S."/>
            <person name="Ibarra-Gamez J.C."/>
            <person name="Gomez-Gil B."/>
            <person name="Galaviz-Silva L."/>
        </authorList>
    </citation>
    <scope>NUCLEOTIDE SEQUENCE [LARGE SCALE GENOMIC DNA]</scope>
    <source>
        <strain evidence="2">36Y_RITHPW</strain>
    </source>
</reference>
<evidence type="ECO:0000313" key="1">
    <source>
        <dbReference type="EMBL" id="PCK29544.1"/>
    </source>
</evidence>
<name>A0A2A5JJB1_PSEO7</name>
<dbReference type="EMBL" id="NKHF01000186">
    <property type="protein sequence ID" value="PCK29544.1"/>
    <property type="molecule type" value="Genomic_DNA"/>
</dbReference>
<evidence type="ECO:0000313" key="2">
    <source>
        <dbReference type="Proteomes" id="UP000228621"/>
    </source>
</evidence>
<comment type="caution">
    <text evidence="1">The sequence shown here is derived from an EMBL/GenBank/DDBJ whole genome shotgun (WGS) entry which is preliminary data.</text>
</comment>
<accession>A0A2A5JJB1</accession>
<sequence length="62" mass="7071">MKALEFFTEKVLGSSGEGLFSEAFKEYQTYIDSNKSKLPDTVVNIVKSGWYFNIRDVLKMLG</sequence>
<keyword evidence="2" id="KW-1185">Reference proteome</keyword>
<dbReference type="RefSeq" id="WP_099644145.1">
    <property type="nucleotide sequence ID" value="NZ_NKHF01000186.1"/>
</dbReference>
<gene>
    <name evidence="1" type="ORF">CEX98_22355</name>
</gene>
<dbReference type="AlphaFoldDB" id="A0A2A5JJB1"/>
<protein>
    <submittedName>
        <fullName evidence="1">Uncharacterized protein</fullName>
    </submittedName>
</protein>
<dbReference type="Proteomes" id="UP000228621">
    <property type="component" value="Unassembled WGS sequence"/>
</dbReference>
<proteinExistence type="predicted"/>
<organism evidence="1 2">
    <name type="scientific">Pseudoalteromonas piscicida</name>
    <dbReference type="NCBI Taxonomy" id="43662"/>
    <lineage>
        <taxon>Bacteria</taxon>
        <taxon>Pseudomonadati</taxon>
        <taxon>Pseudomonadota</taxon>
        <taxon>Gammaproteobacteria</taxon>
        <taxon>Alteromonadales</taxon>
        <taxon>Pseudoalteromonadaceae</taxon>
        <taxon>Pseudoalteromonas</taxon>
    </lineage>
</organism>